<dbReference type="SUPFAM" id="SSF48179">
    <property type="entry name" value="6-phosphogluconate dehydrogenase C-terminal domain-like"/>
    <property type="match status" value="1"/>
</dbReference>
<comment type="caution">
    <text evidence="11">The sequence shown here is derived from an EMBL/GenBank/DDBJ whole genome shotgun (WGS) entry which is preliminary data.</text>
</comment>
<dbReference type="InterPro" id="IPR053790">
    <property type="entry name" value="P5CR-like_CS"/>
</dbReference>
<feature type="binding site" evidence="7">
    <location>
        <begin position="2"/>
        <end position="7"/>
    </location>
    <ligand>
        <name>NADP(+)</name>
        <dbReference type="ChEBI" id="CHEBI:58349"/>
    </ligand>
</feature>
<dbReference type="Proteomes" id="UP000431744">
    <property type="component" value="Unassembled WGS sequence"/>
</dbReference>
<name>A0A6H9WHK4_9MICO</name>
<dbReference type="Pfam" id="PF03807">
    <property type="entry name" value="F420_oxidored"/>
    <property type="match status" value="1"/>
</dbReference>
<evidence type="ECO:0000256" key="4">
    <source>
        <dbReference type="ARBA" id="ARBA00058118"/>
    </source>
</evidence>
<comment type="catalytic activity">
    <reaction evidence="5 8">
        <text>L-proline + NADP(+) = (S)-1-pyrroline-5-carboxylate + NADPH + 2 H(+)</text>
        <dbReference type="Rhea" id="RHEA:14109"/>
        <dbReference type="ChEBI" id="CHEBI:15378"/>
        <dbReference type="ChEBI" id="CHEBI:17388"/>
        <dbReference type="ChEBI" id="CHEBI:57783"/>
        <dbReference type="ChEBI" id="CHEBI:58349"/>
        <dbReference type="ChEBI" id="CHEBI:60039"/>
        <dbReference type="EC" id="1.5.1.2"/>
    </reaction>
</comment>
<evidence type="ECO:0000259" key="9">
    <source>
        <dbReference type="Pfam" id="PF03807"/>
    </source>
</evidence>
<dbReference type="SUPFAM" id="SSF51735">
    <property type="entry name" value="NAD(P)-binding Rossmann-fold domains"/>
    <property type="match status" value="1"/>
</dbReference>
<dbReference type="InterPro" id="IPR008927">
    <property type="entry name" value="6-PGluconate_DH-like_C_sf"/>
</dbReference>
<dbReference type="Gene3D" id="1.10.3730.10">
    <property type="entry name" value="ProC C-terminal domain-like"/>
    <property type="match status" value="1"/>
</dbReference>
<proteinExistence type="inferred from homology"/>
<evidence type="ECO:0000256" key="5">
    <source>
        <dbReference type="HAMAP-Rule" id="MF_01925"/>
    </source>
</evidence>
<comment type="similarity">
    <text evidence="1 5 8">Belongs to the pyrroline-5-carboxylate reductase family.</text>
</comment>
<feature type="domain" description="Pyrroline-5-carboxylate reductase catalytic N-terminal" evidence="9">
    <location>
        <begin position="2"/>
        <end position="98"/>
    </location>
</feature>
<dbReference type="GO" id="GO:0055129">
    <property type="term" value="P:L-proline biosynthetic process"/>
    <property type="evidence" value="ECO:0007669"/>
    <property type="project" value="UniProtKB-UniRule"/>
</dbReference>
<keyword evidence="5 8" id="KW-0641">Proline biosynthesis</keyword>
<feature type="domain" description="Pyrroline-5-carboxylate reductase dimerisation" evidence="10">
    <location>
        <begin position="161"/>
        <end position="266"/>
    </location>
</feature>
<reference evidence="11 12" key="1">
    <citation type="submission" date="2019-09" db="EMBL/GenBank/DDBJ databases">
        <title>Phylogeny of genus Pseudoclavibacter and closely related genus.</title>
        <authorList>
            <person name="Li Y."/>
        </authorList>
    </citation>
    <scope>NUCLEOTIDE SEQUENCE [LARGE SCALE GENOMIC DNA]</scope>
    <source>
        <strain evidence="11 12">EGI 60007</strain>
    </source>
</reference>
<dbReference type="HAMAP" id="MF_01925">
    <property type="entry name" value="P5C_reductase"/>
    <property type="match status" value="1"/>
</dbReference>
<dbReference type="Gene3D" id="3.40.50.720">
    <property type="entry name" value="NAD(P)-binding Rossmann-like Domain"/>
    <property type="match status" value="1"/>
</dbReference>
<evidence type="ECO:0000256" key="3">
    <source>
        <dbReference type="ARBA" id="ARBA00023002"/>
    </source>
</evidence>
<keyword evidence="5" id="KW-0963">Cytoplasm</keyword>
<evidence type="ECO:0000256" key="7">
    <source>
        <dbReference type="PIRSR" id="PIRSR000193-1"/>
    </source>
</evidence>
<dbReference type="PANTHER" id="PTHR11645">
    <property type="entry name" value="PYRROLINE-5-CARBOXYLATE REDUCTASE"/>
    <property type="match status" value="1"/>
</dbReference>
<dbReference type="PIRSF" id="PIRSF000193">
    <property type="entry name" value="Pyrrol-5-carb_rd"/>
    <property type="match status" value="1"/>
</dbReference>
<dbReference type="FunFam" id="1.10.3730.10:FF:000001">
    <property type="entry name" value="Pyrroline-5-carboxylate reductase"/>
    <property type="match status" value="1"/>
</dbReference>
<dbReference type="InterPro" id="IPR036291">
    <property type="entry name" value="NAD(P)-bd_dom_sf"/>
</dbReference>
<dbReference type="AlphaFoldDB" id="A0A6H9WHK4"/>
<keyword evidence="3 5" id="KW-0560">Oxidoreductase</keyword>
<dbReference type="EC" id="1.5.1.2" evidence="5 6"/>
<evidence type="ECO:0000256" key="2">
    <source>
        <dbReference type="ARBA" id="ARBA00022857"/>
    </source>
</evidence>
<keyword evidence="2 5" id="KW-0521">NADP</keyword>
<feature type="binding site" evidence="7">
    <location>
        <position position="56"/>
    </location>
    <ligand>
        <name>NADPH</name>
        <dbReference type="ChEBI" id="CHEBI:57783"/>
    </ligand>
</feature>
<evidence type="ECO:0000259" key="10">
    <source>
        <dbReference type="Pfam" id="PF14748"/>
    </source>
</evidence>
<comment type="subcellular location">
    <subcellularLocation>
        <location evidence="5">Cytoplasm</location>
    </subcellularLocation>
</comment>
<evidence type="ECO:0000256" key="1">
    <source>
        <dbReference type="ARBA" id="ARBA00005525"/>
    </source>
</evidence>
<evidence type="ECO:0000256" key="8">
    <source>
        <dbReference type="RuleBase" id="RU003903"/>
    </source>
</evidence>
<dbReference type="EMBL" id="WBJY01000001">
    <property type="protein sequence ID" value="KAB1650439.1"/>
    <property type="molecule type" value="Genomic_DNA"/>
</dbReference>
<dbReference type="Pfam" id="PF14748">
    <property type="entry name" value="P5CR_dimer"/>
    <property type="match status" value="1"/>
</dbReference>
<protein>
    <recommendedName>
        <fullName evidence="5 6">Pyrroline-5-carboxylate reductase</fullName>
        <shortName evidence="5">P5C reductase</shortName>
        <shortName evidence="5">P5CR</shortName>
        <ecNumber evidence="5 6">1.5.1.2</ecNumber>
    </recommendedName>
    <alternativeName>
        <fullName evidence="5">PCA reductase</fullName>
    </alternativeName>
</protein>
<dbReference type="OrthoDB" id="9805754at2"/>
<keyword evidence="5 8" id="KW-0028">Amino-acid biosynthesis</keyword>
<organism evidence="11 12">
    <name type="scientific">Pseudoclavibacter endophyticus</name>
    <dbReference type="NCBI Taxonomy" id="1778590"/>
    <lineage>
        <taxon>Bacteria</taxon>
        <taxon>Bacillati</taxon>
        <taxon>Actinomycetota</taxon>
        <taxon>Actinomycetes</taxon>
        <taxon>Micrococcales</taxon>
        <taxon>Microbacteriaceae</taxon>
        <taxon>Pseudoclavibacter</taxon>
    </lineage>
</organism>
<evidence type="ECO:0000313" key="12">
    <source>
        <dbReference type="Proteomes" id="UP000431744"/>
    </source>
</evidence>
<comment type="catalytic activity">
    <reaction evidence="5">
        <text>L-proline + NAD(+) = (S)-1-pyrroline-5-carboxylate + NADH + 2 H(+)</text>
        <dbReference type="Rhea" id="RHEA:14105"/>
        <dbReference type="ChEBI" id="CHEBI:15378"/>
        <dbReference type="ChEBI" id="CHEBI:17388"/>
        <dbReference type="ChEBI" id="CHEBI:57540"/>
        <dbReference type="ChEBI" id="CHEBI:57945"/>
        <dbReference type="ChEBI" id="CHEBI:60039"/>
        <dbReference type="EC" id="1.5.1.2"/>
    </reaction>
</comment>
<dbReference type="NCBIfam" id="TIGR00112">
    <property type="entry name" value="proC"/>
    <property type="match status" value="1"/>
</dbReference>
<gene>
    <name evidence="5" type="primary">proC</name>
    <name evidence="11" type="ORF">F8O04_01035</name>
</gene>
<dbReference type="GO" id="GO:0005737">
    <property type="term" value="C:cytoplasm"/>
    <property type="evidence" value="ECO:0007669"/>
    <property type="project" value="UniProtKB-SubCell"/>
</dbReference>
<accession>A0A6H9WHK4</accession>
<dbReference type="UniPathway" id="UPA00098">
    <property type="reaction ID" value="UER00361"/>
</dbReference>
<dbReference type="PANTHER" id="PTHR11645:SF0">
    <property type="entry name" value="PYRROLINE-5-CARBOXYLATE REDUCTASE 3"/>
    <property type="match status" value="1"/>
</dbReference>
<keyword evidence="12" id="KW-1185">Reference proteome</keyword>
<evidence type="ECO:0000313" key="11">
    <source>
        <dbReference type="EMBL" id="KAB1650439.1"/>
    </source>
</evidence>
<dbReference type="InterPro" id="IPR029036">
    <property type="entry name" value="P5CR_dimer"/>
</dbReference>
<dbReference type="InterPro" id="IPR000304">
    <property type="entry name" value="Pyrroline-COOH_reductase"/>
</dbReference>
<evidence type="ECO:0000256" key="6">
    <source>
        <dbReference type="NCBIfam" id="TIGR00112"/>
    </source>
</evidence>
<comment type="function">
    <text evidence="4 5">Catalyzes the reduction of 1-pyrroline-5-carboxylate (PCA) to L-proline.</text>
</comment>
<dbReference type="InterPro" id="IPR028939">
    <property type="entry name" value="P5C_Rdtase_cat_N"/>
</dbReference>
<dbReference type="PROSITE" id="PS00521">
    <property type="entry name" value="P5CR"/>
    <property type="match status" value="1"/>
</dbReference>
<comment type="pathway">
    <text evidence="5 8">Amino-acid biosynthesis; L-proline biosynthesis; L-proline from L-glutamate 5-semialdehyde: step 1/1.</text>
</comment>
<dbReference type="GO" id="GO:0004735">
    <property type="term" value="F:pyrroline-5-carboxylate reductase activity"/>
    <property type="evidence" value="ECO:0007669"/>
    <property type="project" value="UniProtKB-UniRule"/>
</dbReference>
<sequence>MLGVGNMSGAVLAGLTRPGYGPTEPIRVTNRTEARAATHRSERVIAHALENTPTANVDAALGAGVVVLGVKPGMIADLLDEVRDAISPDAVVVSVAAGVTIESIERRLAPGTRVVRAMPNTPATLGLGVTGIARGTTADDRAIADARALFEAVGDVVEVYEAQLDIVTGISGSGPAYVYLVVEELMRTAEVLGLDAERARTLAVGTVRGAGAMLAAAPETEPSELRHRVTSPGGTTERAIAVLQQGGLGDLIERAVRANIQRSNELAAENS</sequence>